<reference evidence="1 2" key="1">
    <citation type="submission" date="2021-10" db="EMBL/GenBank/DDBJ databases">
        <title>Streptomyces gossypii sp. nov., isolated from soil collected from cotton field.</title>
        <authorList>
            <person name="Ge X."/>
            <person name="Chen X."/>
            <person name="Liu W."/>
        </authorList>
    </citation>
    <scope>NUCLEOTIDE SEQUENCE [LARGE SCALE GENOMIC DNA]</scope>
    <source>
        <strain evidence="1 2">N2-109</strain>
    </source>
</reference>
<organism evidence="1 2">
    <name type="scientific">Streptomyces gossypii</name>
    <dbReference type="NCBI Taxonomy" id="2883101"/>
    <lineage>
        <taxon>Bacteria</taxon>
        <taxon>Bacillati</taxon>
        <taxon>Actinomycetota</taxon>
        <taxon>Actinomycetes</taxon>
        <taxon>Kitasatosporales</taxon>
        <taxon>Streptomycetaceae</taxon>
        <taxon>Streptomyces</taxon>
    </lineage>
</organism>
<evidence type="ECO:0008006" key="3">
    <source>
        <dbReference type="Google" id="ProtNLM"/>
    </source>
</evidence>
<accession>A0ABT2JQS8</accession>
<keyword evidence="2" id="KW-1185">Reference proteome</keyword>
<comment type="caution">
    <text evidence="1">The sequence shown here is derived from an EMBL/GenBank/DDBJ whole genome shotgun (WGS) entry which is preliminary data.</text>
</comment>
<evidence type="ECO:0000313" key="2">
    <source>
        <dbReference type="Proteomes" id="UP001156389"/>
    </source>
</evidence>
<dbReference type="Proteomes" id="UP001156389">
    <property type="component" value="Unassembled WGS sequence"/>
</dbReference>
<protein>
    <recommendedName>
        <fullName evidence="3">WXG100 family type VII secretion target</fullName>
    </recommendedName>
</protein>
<name>A0ABT2JQS8_9ACTN</name>
<sequence length="208" mass="22288">MSADGDLNISPTSLDLITKGLNAAMGELKEIGTSTGALQGSGFESMAMTGMEAGGGGLADNFEDYCERWEWGVRALVQDANAIAQRLGLAAGMIWSEDQYWDGTFKIGVNSLVGNPHATEEEVTQQNWGGLLTPDAPDYSGESWDQAGQDIEQDWKDTGRALLTEGRGGDQAEQMNDALGIDQERFDQMVDDVYGPSPEERAAQEGTG</sequence>
<proteinExistence type="predicted"/>
<evidence type="ECO:0000313" key="1">
    <source>
        <dbReference type="EMBL" id="MCT2590111.1"/>
    </source>
</evidence>
<dbReference type="RefSeq" id="WP_260217425.1">
    <property type="nucleotide sequence ID" value="NZ_JAJAGO010000004.1"/>
</dbReference>
<dbReference type="EMBL" id="JAJAGO010000004">
    <property type="protein sequence ID" value="MCT2590111.1"/>
    <property type="molecule type" value="Genomic_DNA"/>
</dbReference>
<gene>
    <name evidence="1" type="ORF">LHJ74_09335</name>
</gene>